<dbReference type="InterPro" id="IPR036412">
    <property type="entry name" value="HAD-like_sf"/>
</dbReference>
<evidence type="ECO:0000313" key="1">
    <source>
        <dbReference type="EMBL" id="MEV5508776.1"/>
    </source>
</evidence>
<comment type="caution">
    <text evidence="1">The sequence shown here is derived from an EMBL/GenBank/DDBJ whole genome shotgun (WGS) entry which is preliminary data.</text>
</comment>
<dbReference type="RefSeq" id="WP_153068798.1">
    <property type="nucleotide sequence ID" value="NZ_JBFAUK010000016.1"/>
</dbReference>
<reference evidence="1 2" key="1">
    <citation type="submission" date="2024-06" db="EMBL/GenBank/DDBJ databases">
        <title>The Natural Products Discovery Center: Release of the First 8490 Sequenced Strains for Exploring Actinobacteria Biosynthetic Diversity.</title>
        <authorList>
            <person name="Kalkreuter E."/>
            <person name="Kautsar S.A."/>
            <person name="Yang D."/>
            <person name="Bader C.D."/>
            <person name="Teijaro C.N."/>
            <person name="Fluegel L."/>
            <person name="Davis C.M."/>
            <person name="Simpson J.R."/>
            <person name="Lauterbach L."/>
            <person name="Steele A.D."/>
            <person name="Gui C."/>
            <person name="Meng S."/>
            <person name="Li G."/>
            <person name="Viehrig K."/>
            <person name="Ye F."/>
            <person name="Su P."/>
            <person name="Kiefer A.F."/>
            <person name="Nichols A."/>
            <person name="Cepeda A.J."/>
            <person name="Yan W."/>
            <person name="Fan B."/>
            <person name="Jiang Y."/>
            <person name="Adhikari A."/>
            <person name="Zheng C.-J."/>
            <person name="Schuster L."/>
            <person name="Cowan T.M."/>
            <person name="Smanski M.J."/>
            <person name="Chevrette M.G."/>
            <person name="De Carvalho L.P.S."/>
            <person name="Shen B."/>
        </authorList>
    </citation>
    <scope>NUCLEOTIDE SEQUENCE [LARGE SCALE GENOMIC DNA]</scope>
    <source>
        <strain evidence="1 2">NPDC052347</strain>
    </source>
</reference>
<dbReference type="Proteomes" id="UP001552594">
    <property type="component" value="Unassembled WGS sequence"/>
</dbReference>
<proteinExistence type="predicted"/>
<sequence>MGIRRGAPELLHDLRGRGIAVAAVSATARAGRLLDTGRLVRLVDVVLDGGDRHRLRLPPRPDPALLLRAARMLRAHPEETAAVDGSPNGIAAARQGGFRRVVGLAAPGHPGALTRLFHHGADYVIHDPGELLGAVRPVPTAA</sequence>
<dbReference type="PANTHER" id="PTHR43434:SF1">
    <property type="entry name" value="PHOSPHOGLYCOLATE PHOSPHATASE"/>
    <property type="match status" value="1"/>
</dbReference>
<evidence type="ECO:0000313" key="2">
    <source>
        <dbReference type="Proteomes" id="UP001552594"/>
    </source>
</evidence>
<dbReference type="InterPro" id="IPR023214">
    <property type="entry name" value="HAD_sf"/>
</dbReference>
<protein>
    <submittedName>
        <fullName evidence="1">HAD family phosphatase</fullName>
    </submittedName>
</protein>
<accession>A0ABV3K0U7</accession>
<dbReference type="Gene3D" id="3.40.50.1000">
    <property type="entry name" value="HAD superfamily/HAD-like"/>
    <property type="match status" value="1"/>
</dbReference>
<dbReference type="PANTHER" id="PTHR43434">
    <property type="entry name" value="PHOSPHOGLYCOLATE PHOSPHATASE"/>
    <property type="match status" value="1"/>
</dbReference>
<organism evidence="1 2">
    <name type="scientific">Streptomyces orinoci</name>
    <name type="common">Streptoverticillium orinoci</name>
    <dbReference type="NCBI Taxonomy" id="67339"/>
    <lineage>
        <taxon>Bacteria</taxon>
        <taxon>Bacillati</taxon>
        <taxon>Actinomycetota</taxon>
        <taxon>Actinomycetes</taxon>
        <taxon>Kitasatosporales</taxon>
        <taxon>Streptomycetaceae</taxon>
        <taxon>Streptomyces</taxon>
    </lineage>
</organism>
<keyword evidence="2" id="KW-1185">Reference proteome</keyword>
<dbReference type="Pfam" id="PF00702">
    <property type="entry name" value="Hydrolase"/>
    <property type="match status" value="1"/>
</dbReference>
<dbReference type="EMBL" id="JBFAUK010000016">
    <property type="protein sequence ID" value="MEV5508776.1"/>
    <property type="molecule type" value="Genomic_DNA"/>
</dbReference>
<dbReference type="InterPro" id="IPR050155">
    <property type="entry name" value="HAD-like_hydrolase_sf"/>
</dbReference>
<gene>
    <name evidence="1" type="ORF">AB0L16_20365</name>
</gene>
<name>A0ABV3K0U7_STRON</name>
<dbReference type="SUPFAM" id="SSF56784">
    <property type="entry name" value="HAD-like"/>
    <property type="match status" value="1"/>
</dbReference>